<keyword evidence="1" id="KW-0472">Membrane</keyword>
<proteinExistence type="predicted"/>
<accession>A0A2Z4QG47</accession>
<dbReference type="EMBL" id="MH015253">
    <property type="protein sequence ID" value="AWY09029.1"/>
    <property type="molecule type" value="Genomic_DNA"/>
</dbReference>
<name>A0A2Z4QG47_9CAUD</name>
<feature type="transmembrane region" description="Helical" evidence="1">
    <location>
        <begin position="21"/>
        <end position="38"/>
    </location>
</feature>
<organism evidence="2 3">
    <name type="scientific">Ruegeria phage vB_RpoP-V21</name>
    <dbReference type="NCBI Taxonomy" id="2218615"/>
    <lineage>
        <taxon>Viruses</taxon>
        <taxon>Duplodnaviria</taxon>
        <taxon>Heunggongvirae</taxon>
        <taxon>Uroviricota</taxon>
        <taxon>Caudoviricetes</taxon>
        <taxon>Schitoviridae</taxon>
        <taxon>Rhodovirinae</taxon>
        <taxon>Aorunvirus</taxon>
        <taxon>Aorunvirus V12</taxon>
    </lineage>
</organism>
<evidence type="ECO:0000313" key="2">
    <source>
        <dbReference type="EMBL" id="AWY09029.1"/>
    </source>
</evidence>
<keyword evidence="1" id="KW-0812">Transmembrane</keyword>
<protein>
    <submittedName>
        <fullName evidence="2">Uncharacterized protein</fullName>
    </submittedName>
</protein>
<gene>
    <name evidence="2" type="ORF">vBRpoPV21_71</name>
</gene>
<dbReference type="Proteomes" id="UP000251001">
    <property type="component" value="Genome"/>
</dbReference>
<keyword evidence="1" id="KW-1133">Transmembrane helix</keyword>
<evidence type="ECO:0000313" key="3">
    <source>
        <dbReference type="Proteomes" id="UP000251001"/>
    </source>
</evidence>
<reference evidence="2 3" key="1">
    <citation type="submission" date="2018-03" db="EMBL/GenBank/DDBJ databases">
        <title>Diverse roseophages infecting R. pomeroyi DSS-3.</title>
        <authorList>
            <person name="Zhan Y."/>
            <person name="Chen F."/>
            <person name="Wommack E.K."/>
            <person name="Nasko D."/>
        </authorList>
    </citation>
    <scope>NUCLEOTIDE SEQUENCE [LARGE SCALE GENOMIC DNA]</scope>
</reference>
<sequence>MSKTMIPQLRVEKSGNKNKDDFRVLLAGIILCVLMIFGHRTYLGLYDTFIAERPFITATIEVVHVDAEVNPLILYDADPNQNVNGVWIASVYHEDGTRLTSRRGMGNYRVADDIPRFWAWEAFFDNEQSDPPAIPEEPFYVCVRYDVMANDTQVTDSTDDFCSNVYDPENPSTTISKILSDGIIR</sequence>
<evidence type="ECO:0000256" key="1">
    <source>
        <dbReference type="SAM" id="Phobius"/>
    </source>
</evidence>